<feature type="domain" description="Response regulatory" evidence="3">
    <location>
        <begin position="1"/>
        <end position="120"/>
    </location>
</feature>
<dbReference type="Gene3D" id="3.40.50.2300">
    <property type="match status" value="1"/>
</dbReference>
<dbReference type="InterPro" id="IPR001789">
    <property type="entry name" value="Sig_transdc_resp-reg_receiver"/>
</dbReference>
<dbReference type="GO" id="GO:0000160">
    <property type="term" value="P:phosphorelay signal transduction system"/>
    <property type="evidence" value="ECO:0007669"/>
    <property type="project" value="InterPro"/>
</dbReference>
<accession>A0A6A9UUD9</accession>
<dbReference type="InterPro" id="IPR050625">
    <property type="entry name" value="ParA/MinD_ATPase"/>
</dbReference>
<evidence type="ECO:0000256" key="1">
    <source>
        <dbReference type="PROSITE-ProRule" id="PRU00169"/>
    </source>
</evidence>
<protein>
    <submittedName>
        <fullName evidence="4">AAA family ATPase</fullName>
    </submittedName>
</protein>
<dbReference type="GO" id="GO:0005524">
    <property type="term" value="F:ATP binding"/>
    <property type="evidence" value="ECO:0007669"/>
    <property type="project" value="TreeGrafter"/>
</dbReference>
<dbReference type="SUPFAM" id="SSF52540">
    <property type="entry name" value="P-loop containing nucleoside triphosphate hydrolases"/>
    <property type="match status" value="1"/>
</dbReference>
<sequence>MSRIVLATSSAELRDRVHQATAGAFLPLPLGPLPADPAQFFAQLEGAPLPDVVLLDAREDPAHAVSLAARLQQHCPAASVVLLGDQGPETALAALRAGVRDIVPPGAGAAEIRLALELAGQSAQARAAALAEPTSATAGAAGRVISVVSPKGGVGKTTVATNMAVELARRSPGSTVLVDLDIQFGDVASALDLEPEYFLVDTVQGPAKQDSMVLKTVLTQHPTGLHVIAAPDSPADADMVTSDDVAHLLRVLASEFRHVVVDTAPGLSEHTLAVLDETSDLVLVTSMDVPGVRGMRKEIDTLRRLDLLPPAHHVVLNFASPKSLLTVADVEFTIGTGVDLQLPRSKAAPDSIDQGVPLLQSGVRDPLTRALRALVDRVVGTEDSGQPAPDSYPTRRSRSQPRRAASRWRRTKVA</sequence>
<feature type="compositionally biased region" description="Basic residues" evidence="2">
    <location>
        <begin position="395"/>
        <end position="414"/>
    </location>
</feature>
<evidence type="ECO:0000313" key="4">
    <source>
        <dbReference type="EMBL" id="MVA76536.1"/>
    </source>
</evidence>
<evidence type="ECO:0000313" key="5">
    <source>
        <dbReference type="Proteomes" id="UP000435304"/>
    </source>
</evidence>
<keyword evidence="1" id="KW-0597">Phosphoprotein</keyword>
<dbReference type="Pfam" id="PF21695">
    <property type="entry name" value="GlnR_1st"/>
    <property type="match status" value="1"/>
</dbReference>
<dbReference type="EMBL" id="WPCU01000007">
    <property type="protein sequence ID" value="MVA76536.1"/>
    <property type="molecule type" value="Genomic_DNA"/>
</dbReference>
<dbReference type="GO" id="GO:0051782">
    <property type="term" value="P:negative regulation of cell division"/>
    <property type="evidence" value="ECO:0007669"/>
    <property type="project" value="TreeGrafter"/>
</dbReference>
<organism evidence="4 5">
    <name type="scientific">Auraticoccus cholistanensis</name>
    <dbReference type="NCBI Taxonomy" id="2656650"/>
    <lineage>
        <taxon>Bacteria</taxon>
        <taxon>Bacillati</taxon>
        <taxon>Actinomycetota</taxon>
        <taxon>Actinomycetes</taxon>
        <taxon>Propionibacteriales</taxon>
        <taxon>Propionibacteriaceae</taxon>
        <taxon>Auraticoccus</taxon>
    </lineage>
</organism>
<dbReference type="InterPro" id="IPR011006">
    <property type="entry name" value="CheY-like_superfamily"/>
</dbReference>
<dbReference type="AlphaFoldDB" id="A0A6A9UUD9"/>
<feature type="region of interest" description="Disordered" evidence="2">
    <location>
        <begin position="379"/>
        <end position="414"/>
    </location>
</feature>
<dbReference type="PANTHER" id="PTHR43384">
    <property type="entry name" value="SEPTUM SITE-DETERMINING PROTEIN MIND HOMOLOG, CHLOROPLASTIC-RELATED"/>
    <property type="match status" value="1"/>
</dbReference>
<dbReference type="SUPFAM" id="SSF52172">
    <property type="entry name" value="CheY-like"/>
    <property type="match status" value="1"/>
</dbReference>
<dbReference type="GO" id="GO:0009898">
    <property type="term" value="C:cytoplasmic side of plasma membrane"/>
    <property type="evidence" value="ECO:0007669"/>
    <property type="project" value="TreeGrafter"/>
</dbReference>
<keyword evidence="5" id="KW-1185">Reference proteome</keyword>
<reference evidence="4 5" key="1">
    <citation type="submission" date="2019-12" db="EMBL/GenBank/DDBJ databases">
        <title>Auraticoccus cholistani sp. nov., an actinomycete isolated from soil of Cholistan desert.</title>
        <authorList>
            <person name="Cheema M.T."/>
        </authorList>
    </citation>
    <scope>NUCLEOTIDE SEQUENCE [LARGE SCALE GENOMIC DNA]</scope>
    <source>
        <strain evidence="4 5">F435</strain>
    </source>
</reference>
<evidence type="ECO:0000259" key="3">
    <source>
        <dbReference type="PROSITE" id="PS50110"/>
    </source>
</evidence>
<gene>
    <name evidence="4" type="ORF">GC722_10940</name>
</gene>
<comment type="caution">
    <text evidence="4">The sequence shown here is derived from an EMBL/GenBank/DDBJ whole genome shotgun (WGS) entry which is preliminary data.</text>
</comment>
<dbReference type="Pfam" id="PF13614">
    <property type="entry name" value="AAA_31"/>
    <property type="match status" value="1"/>
</dbReference>
<dbReference type="PROSITE" id="PS50110">
    <property type="entry name" value="RESPONSE_REGULATORY"/>
    <property type="match status" value="1"/>
</dbReference>
<dbReference type="Proteomes" id="UP000435304">
    <property type="component" value="Unassembled WGS sequence"/>
</dbReference>
<dbReference type="Gene3D" id="3.40.50.300">
    <property type="entry name" value="P-loop containing nucleotide triphosphate hydrolases"/>
    <property type="match status" value="1"/>
</dbReference>
<feature type="modified residue" description="4-aspartylphosphate" evidence="1">
    <location>
        <position position="56"/>
    </location>
</feature>
<dbReference type="GO" id="GO:0016887">
    <property type="term" value="F:ATP hydrolysis activity"/>
    <property type="evidence" value="ECO:0007669"/>
    <property type="project" value="TreeGrafter"/>
</dbReference>
<dbReference type="PANTHER" id="PTHR43384:SF13">
    <property type="entry name" value="SLR0110 PROTEIN"/>
    <property type="match status" value="1"/>
</dbReference>
<dbReference type="InterPro" id="IPR049170">
    <property type="entry name" value="GlnR_N"/>
</dbReference>
<dbReference type="InterPro" id="IPR025669">
    <property type="entry name" value="AAA_dom"/>
</dbReference>
<evidence type="ECO:0000256" key="2">
    <source>
        <dbReference type="SAM" id="MobiDB-lite"/>
    </source>
</evidence>
<name>A0A6A9UUD9_9ACTN</name>
<dbReference type="GO" id="GO:0005829">
    <property type="term" value="C:cytosol"/>
    <property type="evidence" value="ECO:0007669"/>
    <property type="project" value="TreeGrafter"/>
</dbReference>
<dbReference type="InterPro" id="IPR027417">
    <property type="entry name" value="P-loop_NTPase"/>
</dbReference>
<dbReference type="RefSeq" id="WP_156610106.1">
    <property type="nucleotide sequence ID" value="NZ_WPCU01000007.1"/>
</dbReference>
<proteinExistence type="predicted"/>